<comment type="function">
    <text evidence="8">DNA-binding protein that binds to both single- and double-stranded DNA. Binds preferentially to UV-damaged DNA. May be involved in DNA-metabolic processes.</text>
</comment>
<dbReference type="GO" id="GO:0006974">
    <property type="term" value="P:DNA damage response"/>
    <property type="evidence" value="ECO:0007669"/>
    <property type="project" value="UniProtKB-KW"/>
</dbReference>
<dbReference type="Gene3D" id="2.130.10.10">
    <property type="entry name" value="YVTN repeat-like/Quinoprotein amine dehydrogenase"/>
    <property type="match status" value="1"/>
</dbReference>
<evidence type="ECO:0000256" key="6">
    <source>
        <dbReference type="ARBA" id="ARBA00023125"/>
    </source>
</evidence>
<feature type="compositionally biased region" description="Polar residues" evidence="9">
    <location>
        <begin position="225"/>
        <end position="236"/>
    </location>
</feature>
<name>A0A9P6RF12_9FUNG</name>
<dbReference type="PANTHER" id="PTHR14773">
    <property type="entry name" value="WD REPEAT-CONTAINING PROTEIN 76"/>
    <property type="match status" value="1"/>
</dbReference>
<evidence type="ECO:0000256" key="3">
    <source>
        <dbReference type="ARBA" id="ARBA00022574"/>
    </source>
</evidence>
<dbReference type="AlphaFoldDB" id="A0A9P6RF12"/>
<keyword evidence="5 8" id="KW-0227">DNA damage</keyword>
<dbReference type="PROSITE" id="PS50082">
    <property type="entry name" value="WD_REPEATS_2"/>
    <property type="match status" value="3"/>
</dbReference>
<evidence type="ECO:0000313" key="11">
    <source>
        <dbReference type="Proteomes" id="UP000823405"/>
    </source>
</evidence>
<keyword evidence="4" id="KW-0677">Repeat</keyword>
<evidence type="ECO:0000256" key="2">
    <source>
        <dbReference type="ARBA" id="ARBA00021132"/>
    </source>
</evidence>
<dbReference type="PANTHER" id="PTHR14773:SF0">
    <property type="entry name" value="WD REPEAT-CONTAINING PROTEIN 76"/>
    <property type="match status" value="1"/>
</dbReference>
<feature type="region of interest" description="Disordered" evidence="9">
    <location>
        <begin position="1"/>
        <end position="30"/>
    </location>
</feature>
<dbReference type="GO" id="GO:0003677">
    <property type="term" value="F:DNA binding"/>
    <property type="evidence" value="ECO:0007669"/>
    <property type="project" value="UniProtKB-UniRule"/>
</dbReference>
<feature type="region of interest" description="Disordered" evidence="9">
    <location>
        <begin position="45"/>
        <end position="133"/>
    </location>
</feature>
<organism evidence="10 11">
    <name type="scientific">Linnemannia gamsii</name>
    <dbReference type="NCBI Taxonomy" id="64522"/>
    <lineage>
        <taxon>Eukaryota</taxon>
        <taxon>Fungi</taxon>
        <taxon>Fungi incertae sedis</taxon>
        <taxon>Mucoromycota</taxon>
        <taxon>Mortierellomycotina</taxon>
        <taxon>Mortierellomycetes</taxon>
        <taxon>Mortierellales</taxon>
        <taxon>Mortierellaceae</taxon>
        <taxon>Linnemannia</taxon>
    </lineage>
</organism>
<dbReference type="PROSITE" id="PS00678">
    <property type="entry name" value="WD_REPEATS_1"/>
    <property type="match status" value="1"/>
</dbReference>
<sequence>MPVHHDSDNESDTHSQDKDGLTEYEKMRLENIRRNQEAMRMFNLPEAVSAVGTSRSDRNKRPAPTPGLKKEKRVKHTEVLPRRTSNRLANIAPENAPTRTTVEPVADPEQIKRTRRNGTLSLKEISNGHGDDDKFSQLMEELATYVPDKARVKDLEDLSDDESAAPVKDEPKEHEKTIKKEVKEEVKKEEDTTSKVKKEETYDKDTKIGIRKYFSRSSAVKVATPVTTAPETNKNAGSAAKDTTKTSLPKSDDTDNTPSSSSSSKGPSLRRQVRALKIRGPWPTVKVCQGRIYCMAIHENRDKILVCGGDVDGNLGFWDLDESQADDYEPEPEEEPNIYNYQAHSRTLSSMQYSPTEPNKLFSTSYDGSVRYLDLVQQKFLESYVVAPDASDHLGSISITSSGQQLWFADVDGGVTLKDIRTPKDEMVYRKILHEKKVGCVNVNPKYDNLIVTSSLDRTMKIWDIRTFGQYKEDEAIVEMASFDHRLSVTSAMWSPDGASIASTSYDDNVRIFNNFEPSLPDFKEIPDPVRIPHNNQSGRWVTMLRAVWSHQFNWFSIGNMNKSVDIYSRGTGDLMANLNDRRNLTTVPAVNAWHPNRVLLASGMANGKMVIWR</sequence>
<comment type="caution">
    <text evidence="10">The sequence shown here is derived from an EMBL/GenBank/DDBJ whole genome shotgun (WGS) entry which is preliminary data.</text>
</comment>
<comment type="similarity">
    <text evidence="1 8">Belongs to the WD repeat DDB2/WDR76 family.</text>
</comment>
<keyword evidence="6 8" id="KW-0238">DNA-binding</keyword>
<keyword evidence="11" id="KW-1185">Reference proteome</keyword>
<dbReference type="InterPro" id="IPR001680">
    <property type="entry name" value="WD40_rpt"/>
</dbReference>
<dbReference type="SUPFAM" id="SSF50978">
    <property type="entry name" value="WD40 repeat-like"/>
    <property type="match status" value="1"/>
</dbReference>
<evidence type="ECO:0000256" key="4">
    <source>
        <dbReference type="ARBA" id="ARBA00022737"/>
    </source>
</evidence>
<evidence type="ECO:0000256" key="7">
    <source>
        <dbReference type="PROSITE-ProRule" id="PRU00221"/>
    </source>
</evidence>
<accession>A0A9P6RF12</accession>
<feature type="region of interest" description="Disordered" evidence="9">
    <location>
        <begin position="225"/>
        <end position="271"/>
    </location>
</feature>
<dbReference type="PROSITE" id="PS50294">
    <property type="entry name" value="WD_REPEATS_REGION"/>
    <property type="match status" value="1"/>
</dbReference>
<feature type="repeat" description="WD" evidence="7">
    <location>
        <begin position="482"/>
        <end position="514"/>
    </location>
</feature>
<dbReference type="InterPro" id="IPR015943">
    <property type="entry name" value="WD40/YVTN_repeat-like_dom_sf"/>
</dbReference>
<dbReference type="Pfam" id="PF00400">
    <property type="entry name" value="WD40"/>
    <property type="match status" value="3"/>
</dbReference>
<evidence type="ECO:0000313" key="10">
    <source>
        <dbReference type="EMBL" id="KAG0318953.1"/>
    </source>
</evidence>
<feature type="region of interest" description="Disordered" evidence="9">
    <location>
        <begin position="152"/>
        <end position="202"/>
    </location>
</feature>
<evidence type="ECO:0000256" key="5">
    <source>
        <dbReference type="ARBA" id="ARBA00022763"/>
    </source>
</evidence>
<dbReference type="GO" id="GO:2000001">
    <property type="term" value="P:regulation of DNA damage checkpoint"/>
    <property type="evidence" value="ECO:0007669"/>
    <property type="project" value="TreeGrafter"/>
</dbReference>
<evidence type="ECO:0000256" key="8">
    <source>
        <dbReference type="RuleBase" id="RU365004"/>
    </source>
</evidence>
<evidence type="ECO:0000256" key="9">
    <source>
        <dbReference type="SAM" id="MobiDB-lite"/>
    </source>
</evidence>
<gene>
    <name evidence="10" type="ORF">BGZ97_003051</name>
</gene>
<proteinExistence type="inferred from homology"/>
<dbReference type="SMART" id="SM00320">
    <property type="entry name" value="WD40"/>
    <property type="match status" value="5"/>
</dbReference>
<feature type="repeat" description="WD" evidence="7">
    <location>
        <begin position="341"/>
        <end position="383"/>
    </location>
</feature>
<dbReference type="EMBL" id="JAAAIN010000170">
    <property type="protein sequence ID" value="KAG0318953.1"/>
    <property type="molecule type" value="Genomic_DNA"/>
</dbReference>
<dbReference type="GO" id="GO:0005634">
    <property type="term" value="C:nucleus"/>
    <property type="evidence" value="ECO:0007669"/>
    <property type="project" value="TreeGrafter"/>
</dbReference>
<evidence type="ECO:0000256" key="1">
    <source>
        <dbReference type="ARBA" id="ARBA00005434"/>
    </source>
</evidence>
<reference evidence="10" key="1">
    <citation type="journal article" date="2020" name="Fungal Divers.">
        <title>Resolving the Mortierellaceae phylogeny through synthesis of multi-gene phylogenetics and phylogenomics.</title>
        <authorList>
            <person name="Vandepol N."/>
            <person name="Liber J."/>
            <person name="Desiro A."/>
            <person name="Na H."/>
            <person name="Kennedy M."/>
            <person name="Barry K."/>
            <person name="Grigoriev I.V."/>
            <person name="Miller A.N."/>
            <person name="O'Donnell K."/>
            <person name="Stajich J.E."/>
            <person name="Bonito G."/>
        </authorList>
    </citation>
    <scope>NUCLEOTIDE SEQUENCE</scope>
    <source>
        <strain evidence="10">NVP60</strain>
    </source>
</reference>
<dbReference type="InterPro" id="IPR019775">
    <property type="entry name" value="WD40_repeat_CS"/>
</dbReference>
<feature type="repeat" description="WD" evidence="7">
    <location>
        <begin position="434"/>
        <end position="467"/>
    </location>
</feature>
<dbReference type="InterPro" id="IPR050853">
    <property type="entry name" value="WD_repeat_DNA-damage-binding"/>
</dbReference>
<dbReference type="InterPro" id="IPR036322">
    <property type="entry name" value="WD40_repeat_dom_sf"/>
</dbReference>
<feature type="compositionally biased region" description="Basic and acidic residues" evidence="9">
    <location>
        <begin position="167"/>
        <end position="202"/>
    </location>
</feature>
<keyword evidence="3 7" id="KW-0853">WD repeat</keyword>
<dbReference type="OrthoDB" id="9890280at2759"/>
<protein>
    <recommendedName>
        <fullName evidence="2 8">DNA damage-binding protein CMR1</fullName>
    </recommendedName>
</protein>
<feature type="compositionally biased region" description="Low complexity" evidence="9">
    <location>
        <begin position="256"/>
        <end position="267"/>
    </location>
</feature>
<dbReference type="Proteomes" id="UP000823405">
    <property type="component" value="Unassembled WGS sequence"/>
</dbReference>